<gene>
    <name evidence="9" type="ORF">MSEN_28540</name>
</gene>
<dbReference type="PROSITE" id="PS51352">
    <property type="entry name" value="THIOREDOXIN_2"/>
    <property type="match status" value="1"/>
</dbReference>
<sequence length="238" mass="25905">MRKDIYLIVALVVIAAGLVLYLVTNSQSHPVSTARDAPPSSATTATVGSADRDARSASIERRQADDPFALGATTAPVTMVMFSDYRCPFCAKFSRDIEPELVERFVDNGALRIEWRDYPLLGDQSTQAARAGRAAAAQGRFWEFNRAVYAAAPERAKADLTEAKLIEFARAAGVADIKRFTTQLRSDYFDAAIESDLAQGNSIGVPSTPAFLINDTPVLGAQSLDEFVRVITHSRDSR</sequence>
<evidence type="ECO:0000256" key="6">
    <source>
        <dbReference type="SAM" id="MobiDB-lite"/>
    </source>
</evidence>
<evidence type="ECO:0000256" key="4">
    <source>
        <dbReference type="ARBA" id="ARBA00023157"/>
    </source>
</evidence>
<evidence type="ECO:0000256" key="3">
    <source>
        <dbReference type="ARBA" id="ARBA00023002"/>
    </source>
</evidence>
<feature type="region of interest" description="Disordered" evidence="6">
    <location>
        <begin position="30"/>
        <end position="58"/>
    </location>
</feature>
<dbReference type="EMBL" id="BLKV01000002">
    <property type="protein sequence ID" value="GFG71134.1"/>
    <property type="molecule type" value="Genomic_DNA"/>
</dbReference>
<evidence type="ECO:0000256" key="7">
    <source>
        <dbReference type="SAM" id="Phobius"/>
    </source>
</evidence>
<dbReference type="RefSeq" id="WP_085085495.1">
    <property type="nucleotide sequence ID" value="NZ_BLKV01000002.1"/>
</dbReference>
<dbReference type="GO" id="GO:0016491">
    <property type="term" value="F:oxidoreductase activity"/>
    <property type="evidence" value="ECO:0007669"/>
    <property type="project" value="UniProtKB-KW"/>
</dbReference>
<evidence type="ECO:0000313" key="10">
    <source>
        <dbReference type="Proteomes" id="UP000465263"/>
    </source>
</evidence>
<comment type="caution">
    <text evidence="9">The sequence shown here is derived from an EMBL/GenBank/DDBJ whole genome shotgun (WGS) entry which is preliminary data.</text>
</comment>
<protein>
    <recommendedName>
        <fullName evidence="8">Thioredoxin domain-containing protein</fullName>
    </recommendedName>
</protein>
<evidence type="ECO:0000256" key="5">
    <source>
        <dbReference type="ARBA" id="ARBA00023284"/>
    </source>
</evidence>
<dbReference type="OrthoDB" id="117402at2"/>
<keyword evidence="7" id="KW-0472">Membrane</keyword>
<evidence type="ECO:0000256" key="2">
    <source>
        <dbReference type="ARBA" id="ARBA00022729"/>
    </source>
</evidence>
<comment type="similarity">
    <text evidence="1">Belongs to the thioredoxin family. DsbA subfamily.</text>
</comment>
<dbReference type="Gene3D" id="3.40.30.10">
    <property type="entry name" value="Glutaredoxin"/>
    <property type="match status" value="1"/>
</dbReference>
<keyword evidence="10" id="KW-1185">Reference proteome</keyword>
<dbReference type="InterPro" id="IPR036249">
    <property type="entry name" value="Thioredoxin-like_sf"/>
</dbReference>
<dbReference type="SUPFAM" id="SSF52833">
    <property type="entry name" value="Thioredoxin-like"/>
    <property type="match status" value="1"/>
</dbReference>
<dbReference type="InterPro" id="IPR013766">
    <property type="entry name" value="Thioredoxin_domain"/>
</dbReference>
<dbReference type="PANTHER" id="PTHR13887:SF14">
    <property type="entry name" value="DISULFIDE BOND FORMATION PROTEIN D"/>
    <property type="match status" value="1"/>
</dbReference>
<dbReference type="Proteomes" id="UP000465263">
    <property type="component" value="Unassembled WGS sequence"/>
</dbReference>
<dbReference type="AlphaFoldDB" id="A0A7I9XMH4"/>
<feature type="domain" description="Thioredoxin" evidence="8">
    <location>
        <begin position="31"/>
        <end position="236"/>
    </location>
</feature>
<organism evidence="9 10">
    <name type="scientific">Mycolicibacter senuensis</name>
    <dbReference type="NCBI Taxonomy" id="386913"/>
    <lineage>
        <taxon>Bacteria</taxon>
        <taxon>Bacillati</taxon>
        <taxon>Actinomycetota</taxon>
        <taxon>Actinomycetes</taxon>
        <taxon>Mycobacteriales</taxon>
        <taxon>Mycobacteriaceae</taxon>
        <taxon>Mycolicibacter</taxon>
    </lineage>
</organism>
<accession>A0A7I9XMH4</accession>
<proteinExistence type="inferred from homology"/>
<keyword evidence="5" id="KW-0676">Redox-active center</keyword>
<name>A0A7I9XMH4_9MYCO</name>
<evidence type="ECO:0000313" key="9">
    <source>
        <dbReference type="EMBL" id="GFG71134.1"/>
    </source>
</evidence>
<evidence type="ECO:0000259" key="8">
    <source>
        <dbReference type="PROSITE" id="PS51352"/>
    </source>
</evidence>
<keyword evidence="3" id="KW-0560">Oxidoreductase</keyword>
<dbReference type="Pfam" id="PF13462">
    <property type="entry name" value="Thioredoxin_4"/>
    <property type="match status" value="1"/>
</dbReference>
<keyword evidence="7" id="KW-1133">Transmembrane helix</keyword>
<keyword evidence="7" id="KW-0812">Transmembrane</keyword>
<keyword evidence="2" id="KW-0732">Signal</keyword>
<evidence type="ECO:0000256" key="1">
    <source>
        <dbReference type="ARBA" id="ARBA00005791"/>
    </source>
</evidence>
<dbReference type="PANTHER" id="PTHR13887">
    <property type="entry name" value="GLUTATHIONE S-TRANSFERASE KAPPA"/>
    <property type="match status" value="1"/>
</dbReference>
<keyword evidence="4" id="KW-1015">Disulfide bond</keyword>
<dbReference type="InterPro" id="IPR012336">
    <property type="entry name" value="Thioredoxin-like_fold"/>
</dbReference>
<reference evidence="9 10" key="1">
    <citation type="journal article" date="2019" name="Emerg. Microbes Infect.">
        <title>Comprehensive subspecies identification of 175 nontuberculous mycobacteria species based on 7547 genomic profiles.</title>
        <authorList>
            <person name="Matsumoto Y."/>
            <person name="Kinjo T."/>
            <person name="Motooka D."/>
            <person name="Nabeya D."/>
            <person name="Jung N."/>
            <person name="Uechi K."/>
            <person name="Horii T."/>
            <person name="Iida T."/>
            <person name="Fujita J."/>
            <person name="Nakamura S."/>
        </authorList>
    </citation>
    <scope>NUCLEOTIDE SEQUENCE [LARGE SCALE GENOMIC DNA]</scope>
    <source>
        <strain evidence="9 10">JCM 16017</strain>
    </source>
</reference>
<feature type="transmembrane region" description="Helical" evidence="7">
    <location>
        <begin position="5"/>
        <end position="23"/>
    </location>
</feature>